<dbReference type="EMBL" id="LAZR01000015">
    <property type="protein sequence ID" value="KKO06647.1"/>
    <property type="molecule type" value="Genomic_DNA"/>
</dbReference>
<accession>A0A0F9Y448</accession>
<proteinExistence type="predicted"/>
<dbReference type="AlphaFoldDB" id="A0A0F9Y448"/>
<dbReference type="GO" id="GO:0000278">
    <property type="term" value="P:mitotic cell cycle"/>
    <property type="evidence" value="ECO:0007669"/>
    <property type="project" value="TreeGrafter"/>
</dbReference>
<gene>
    <name evidence="1" type="ORF">LCGC14_0064550</name>
</gene>
<dbReference type="GO" id="GO:0006281">
    <property type="term" value="P:DNA repair"/>
    <property type="evidence" value="ECO:0007669"/>
    <property type="project" value="TreeGrafter"/>
</dbReference>
<dbReference type="InterPro" id="IPR015943">
    <property type="entry name" value="WD40/YVTN_repeat-like_dom_sf"/>
</dbReference>
<dbReference type="PANTHER" id="PTHR19932">
    <property type="entry name" value="WD REPEAT AND HMG-BOX DNA BINDING PROTEIN"/>
    <property type="match status" value="1"/>
</dbReference>
<comment type="caution">
    <text evidence="1">The sequence shown here is derived from an EMBL/GenBank/DDBJ whole genome shotgun (WGS) entry which is preliminary data.</text>
</comment>
<dbReference type="Gene3D" id="2.130.10.10">
    <property type="entry name" value="YVTN repeat-like/Quinoprotein amine dehydrogenase"/>
    <property type="match status" value="2"/>
</dbReference>
<protein>
    <recommendedName>
        <fullName evidence="2">Anaphase-promoting complex subunit 4 WD40 domain-containing protein</fullName>
    </recommendedName>
</protein>
<organism evidence="1">
    <name type="scientific">marine sediment metagenome</name>
    <dbReference type="NCBI Taxonomy" id="412755"/>
    <lineage>
        <taxon>unclassified sequences</taxon>
        <taxon>metagenomes</taxon>
        <taxon>ecological metagenomes</taxon>
    </lineage>
</organism>
<dbReference type="GO" id="GO:0006261">
    <property type="term" value="P:DNA-templated DNA replication"/>
    <property type="evidence" value="ECO:0007669"/>
    <property type="project" value="TreeGrafter"/>
</dbReference>
<dbReference type="SUPFAM" id="SSF50978">
    <property type="entry name" value="WD40 repeat-like"/>
    <property type="match status" value="1"/>
</dbReference>
<dbReference type="PANTHER" id="PTHR19932:SF10">
    <property type="entry name" value="WD REPEAT AND HMG-BOX DNA-BINDING PROTEIN 1"/>
    <property type="match status" value="1"/>
</dbReference>
<dbReference type="GO" id="GO:0043596">
    <property type="term" value="C:nuclear replication fork"/>
    <property type="evidence" value="ECO:0007669"/>
    <property type="project" value="TreeGrafter"/>
</dbReference>
<dbReference type="GO" id="GO:0003682">
    <property type="term" value="F:chromatin binding"/>
    <property type="evidence" value="ECO:0007669"/>
    <property type="project" value="TreeGrafter"/>
</dbReference>
<name>A0A0F9Y448_9ZZZZ</name>
<evidence type="ECO:0008006" key="2">
    <source>
        <dbReference type="Google" id="ProtNLM"/>
    </source>
</evidence>
<sequence>MLETESESLIGELGRIWQLTDYVVASCFDAQGNLAFALGDGKLFVVPVSGSEPWTLQVHRGACLSLAAAPGEGFLSGGDDGRFVGVSLSAEVEELASFPGRWIEHVVSHANGLIACAAGKRLHLIKADRSAVDLEHPSTAGGLSFSPNGLQIAVSHYGGVSLHYTQALKSLPKVLKWTGSHLAVTWSADGRFVLTSMQENCIRGWRLKGAEDLHMSGYDTRIKSWCWFNKGRWLATSASDCVPCWPFKKRSGPMGEPPTTLAYRDRGEVTVVAGDPNHPLIAVGYDDGLALIAELDESGVTERSVTFKPPGAGAVSCMAFAADSKSLAVGTAEGFAGIMPMAADHG</sequence>
<dbReference type="InterPro" id="IPR036322">
    <property type="entry name" value="WD40_repeat_dom_sf"/>
</dbReference>
<evidence type="ECO:0000313" key="1">
    <source>
        <dbReference type="EMBL" id="KKO06647.1"/>
    </source>
</evidence>
<reference evidence="1" key="1">
    <citation type="journal article" date="2015" name="Nature">
        <title>Complex archaea that bridge the gap between prokaryotes and eukaryotes.</title>
        <authorList>
            <person name="Spang A."/>
            <person name="Saw J.H."/>
            <person name="Jorgensen S.L."/>
            <person name="Zaremba-Niedzwiedzka K."/>
            <person name="Martijn J."/>
            <person name="Lind A.E."/>
            <person name="van Eijk R."/>
            <person name="Schleper C."/>
            <person name="Guy L."/>
            <person name="Ettema T.J."/>
        </authorList>
    </citation>
    <scope>NUCLEOTIDE SEQUENCE</scope>
</reference>